<protein>
    <submittedName>
        <fullName evidence="2">Uncharacterized protein</fullName>
    </submittedName>
</protein>
<feature type="transmembrane region" description="Helical" evidence="1">
    <location>
        <begin position="70"/>
        <end position="90"/>
    </location>
</feature>
<dbReference type="AlphaFoldDB" id="A0A7W8ZUC9"/>
<feature type="transmembrane region" description="Helical" evidence="1">
    <location>
        <begin position="13"/>
        <end position="38"/>
    </location>
</feature>
<feature type="transmembrane region" description="Helical" evidence="1">
    <location>
        <begin position="45"/>
        <end position="64"/>
    </location>
</feature>
<sequence>MAGAHDRAGPEEIAVLSLATAVLAGFVAAELSLAVLVFRGRNWARVLAMALSGLAVIGQAAAVVEGGPRISLATNLTGLSLDVLLILALSSERARVYAKRGQGLGRSGPTREAG</sequence>
<keyword evidence="1" id="KW-1133">Transmembrane helix</keyword>
<comment type="caution">
    <text evidence="2">The sequence shown here is derived from an EMBL/GenBank/DDBJ whole genome shotgun (WGS) entry which is preliminary data.</text>
</comment>
<evidence type="ECO:0000313" key="2">
    <source>
        <dbReference type="EMBL" id="MBB5640347.1"/>
    </source>
</evidence>
<dbReference type="Proteomes" id="UP000561726">
    <property type="component" value="Unassembled WGS sequence"/>
</dbReference>
<proteinExistence type="predicted"/>
<keyword evidence="1" id="KW-0472">Membrane</keyword>
<accession>A0A7W8ZUC9</accession>
<name>A0A7W8ZUC9_9MICO</name>
<dbReference type="RefSeq" id="WP_152602162.1">
    <property type="nucleotide sequence ID" value="NZ_JACHBQ010000001.1"/>
</dbReference>
<reference evidence="2 3" key="1">
    <citation type="submission" date="2020-08" db="EMBL/GenBank/DDBJ databases">
        <title>Sequencing the genomes of 1000 actinobacteria strains.</title>
        <authorList>
            <person name="Klenk H.-P."/>
        </authorList>
    </citation>
    <scope>NUCLEOTIDE SEQUENCE [LARGE SCALE GENOMIC DNA]</scope>
    <source>
        <strain evidence="2 3">DSM 21065</strain>
    </source>
</reference>
<keyword evidence="1" id="KW-0812">Transmembrane</keyword>
<evidence type="ECO:0000313" key="3">
    <source>
        <dbReference type="Proteomes" id="UP000561726"/>
    </source>
</evidence>
<dbReference type="OrthoDB" id="5117182at2"/>
<evidence type="ECO:0000256" key="1">
    <source>
        <dbReference type="SAM" id="Phobius"/>
    </source>
</evidence>
<gene>
    <name evidence="2" type="ORF">BJ997_000895</name>
</gene>
<organism evidence="2 3">
    <name type="scientific">Cryobacterium roopkundense</name>
    <dbReference type="NCBI Taxonomy" id="1001240"/>
    <lineage>
        <taxon>Bacteria</taxon>
        <taxon>Bacillati</taxon>
        <taxon>Actinomycetota</taxon>
        <taxon>Actinomycetes</taxon>
        <taxon>Micrococcales</taxon>
        <taxon>Microbacteriaceae</taxon>
        <taxon>Cryobacterium</taxon>
    </lineage>
</organism>
<dbReference type="EMBL" id="JACHBQ010000001">
    <property type="protein sequence ID" value="MBB5640347.1"/>
    <property type="molecule type" value="Genomic_DNA"/>
</dbReference>